<comment type="caution">
    <text evidence="1">The sequence shown here is derived from an EMBL/GenBank/DDBJ whole genome shotgun (WGS) entry which is preliminary data.</text>
</comment>
<name>A0ABU3EDR8_9RHOB</name>
<dbReference type="SUPFAM" id="SSF52317">
    <property type="entry name" value="Class I glutamine amidotransferase-like"/>
    <property type="match status" value="1"/>
</dbReference>
<dbReference type="InterPro" id="IPR029062">
    <property type="entry name" value="Class_I_gatase-like"/>
</dbReference>
<dbReference type="RefSeq" id="WP_311759478.1">
    <property type="nucleotide sequence ID" value="NZ_JAVRQI010000007.1"/>
</dbReference>
<proteinExistence type="predicted"/>
<dbReference type="EMBL" id="JAVRQI010000007">
    <property type="protein sequence ID" value="MDT1062381.1"/>
    <property type="molecule type" value="Genomic_DNA"/>
</dbReference>
<dbReference type="PANTHER" id="PTHR12993">
    <property type="entry name" value="N-ACETYLGLUCOSAMINYL-PHOSPHATIDYLINOSITOL DE-N-ACETYLASE-RELATED"/>
    <property type="match status" value="1"/>
</dbReference>
<dbReference type="InterPro" id="IPR024078">
    <property type="entry name" value="LmbE-like_dom_sf"/>
</dbReference>
<dbReference type="Pfam" id="PF02585">
    <property type="entry name" value="PIG-L"/>
    <property type="match status" value="1"/>
</dbReference>
<evidence type="ECO:0000313" key="2">
    <source>
        <dbReference type="Proteomes" id="UP001251085"/>
    </source>
</evidence>
<accession>A0ABU3EDR8</accession>
<organism evidence="1 2">
    <name type="scientific">Paracoccus broussonetiae</name>
    <dbReference type="NCBI Taxonomy" id="3075834"/>
    <lineage>
        <taxon>Bacteria</taxon>
        <taxon>Pseudomonadati</taxon>
        <taxon>Pseudomonadota</taxon>
        <taxon>Alphaproteobacteria</taxon>
        <taxon>Rhodobacterales</taxon>
        <taxon>Paracoccaceae</taxon>
        <taxon>Paracoccus</taxon>
    </lineage>
</organism>
<gene>
    <name evidence="1" type="ORF">RM190_10950</name>
</gene>
<evidence type="ECO:0000313" key="1">
    <source>
        <dbReference type="EMBL" id="MDT1062381.1"/>
    </source>
</evidence>
<dbReference type="Proteomes" id="UP001251085">
    <property type="component" value="Unassembled WGS sequence"/>
</dbReference>
<reference evidence="2" key="1">
    <citation type="submission" date="2023-07" db="EMBL/GenBank/DDBJ databases">
        <title>Characterization of two Paracoccaceae strains isolated from Phycosphere and proposal of Xinfangfangia lacusdiani sp. nov.</title>
        <authorList>
            <person name="Deng Y."/>
            <person name="Zhang Y.Q."/>
        </authorList>
    </citation>
    <scope>NUCLEOTIDE SEQUENCE [LARGE SCALE GENOMIC DNA]</scope>
    <source>
        <strain evidence="2">CPCC 101403</strain>
    </source>
</reference>
<dbReference type="Gene3D" id="3.40.50.10320">
    <property type="entry name" value="LmbE-like"/>
    <property type="match status" value="1"/>
</dbReference>
<protein>
    <submittedName>
        <fullName evidence="1">PIG-L family deacetylase</fullName>
    </submittedName>
</protein>
<keyword evidence="2" id="KW-1185">Reference proteome</keyword>
<dbReference type="CDD" id="cd03143">
    <property type="entry name" value="A4_beta-galactosidase_middle_domain"/>
    <property type="match status" value="1"/>
</dbReference>
<dbReference type="SUPFAM" id="SSF102588">
    <property type="entry name" value="LmbE-like"/>
    <property type="match status" value="1"/>
</dbReference>
<dbReference type="PANTHER" id="PTHR12993:SF11">
    <property type="entry name" value="N-ACETYLGLUCOSAMINYL-PHOSPHATIDYLINOSITOL DE-N-ACETYLASE"/>
    <property type="match status" value="1"/>
</dbReference>
<dbReference type="InterPro" id="IPR003737">
    <property type="entry name" value="GlcNAc_PI_deacetylase-related"/>
</dbReference>
<sequence length="775" mass="83380">MTPQDRLARSEAAPALLRLHRALTRLTSVLTVMNTGAHPDDEQSCLLAWLRFGQGMRLVIACSTRGEGGQNILGPERGGLLGLLRSRELEEAARVLDSDIAWLGHGPDDPVHDFGFSKDGDQTFARWGEARITARLADAYRRWRPDVVIPTFLDVPGQHGHHRAMTRAAEAALALAAQGPDPWQVARFYLPAWSGAGGTYDDTEPPPPETLRITATGTDPATGAEYDEIGEWSRRRHASQGMGEWRDVPRQSWSLHLRGGTLETVMAEGLPRNLAELASLAGPAAPSLTDAAQAIEDALAAFPHPSACCKALARAGMCVDAALAGASDGFMAAHGHRLHRKRREIGHALAEATGLRLFATTSARRLAPGSGGEIHLTARGPALSLDIRPALPLGANAQEVTLPAPGVLAIPIVVAPDAPDTPQFHPHWDALGGNGPGHLRIGTRIEGVQVTLDLDLDQPLALRPAAGPAIRPDLALMTSSDALELRLTNPEAPLDLDLPPGWKSVLHEDRLTLTPPADLPAGKVEIPLRLQQRPVLTETHGSYPHVGSFALARPALLRLLRLDLLLPDARVAYIRGTDDAGPWLRRMGLDVTALDAIDPAEDFSAYATVLVGVVAFGARPDLPPVLPALHRFVRAGGHLVTFYQRPDQGWQPDRTPPLPLTVGRPSVRWRVTNPDAPVTVLAPDHPLLTGPNRIGPEDFLGWHKERGLYFASDWDPAYVPLLSCSDPGEPPLLGALLSARVGRGRHSHCALTLHHQLDQLVPGAFRLLANLLQPA</sequence>